<evidence type="ECO:0000313" key="1">
    <source>
        <dbReference type="EMBL" id="ALP69256.1"/>
    </source>
</evidence>
<sequence length="823" mass="94407">MVFENSLAAYEGARLMDKNKDLRKLPLSHLVYLNSEVDADKANKFVVYHYPLLNNNYQWKEKKAWEERIDAELDSRQFAYLMKKNGNQFGLYVALQSSSDIPPSIVDAELQPITPVRVEYSPVLNPVWIRLMMRSLRAFGGHCKGAYSLGCPLLKVDSWAGGVNAISLDCRTQQLNDGNTTEIALFYTNVPLRPLSNDDDIDRIKKPLWVYDKNKVLVRWYPGHERKPRGTLFKEIGKSKNSRKQRPFLDLSTPIRFEQSWPMVLKPVQDAFILFARDYGFELSAKTLNLQPLPLKTKHKANKAKSSFPSIELSGEIKVIDLRVNAVVACEEILDLFKSLIAQKGVDVSWDLLDGIAANDFERIKLERSDRVLILLDQEKGIEDDRYPLTKSLVGRCAVQHINVNPHDVTGDPVEKGLLIESKRDDDPIKLYVASEGGYYTYNYDLLDTKAYKEAIIRKLEVVLKELEIKRLLIDSDRAISQVLPLQRACLNESTIVITDGYLFTVSNDRPVLIPFDPTDSGMTLKINEYLANFETSVDDLLTLMNEKWPYSYRQNVVMDYYGTEVDKQRRFAARITLVLSKDKDAQVSIMMQDPSYDQTNVLPLGMEDALSDLTKKQKPYPLTDWVLPDSEVLLNIVKELSDDGVLSSQKATMRFESELPELVELWQEQLVSLHQQNETKVTYYQVKKEVIQRWLDKRGKKKDTSISGSLDTLLSRYFDKPLNDIKRWMSNIPGIQRIWYDKEKGYFVVGGLSSPKAQLMRQPSIRQWHTLQGELDIELLADLLDVDWVRMNQLAGNPCVTTLIKRWKEINPESGDAILLSC</sequence>
<proteinExistence type="predicted"/>
<accession>A0A0U2S7T4</accession>
<dbReference type="EMBL" id="KT962845">
    <property type="protein sequence ID" value="ALP69256.1"/>
    <property type="molecule type" value="Genomic_DNA"/>
</dbReference>
<name>A0A0U2S7T4_PROMI</name>
<dbReference type="AlphaFoldDB" id="A0A0U2S7T4"/>
<organism evidence="1">
    <name type="scientific">Proteus mirabilis</name>
    <dbReference type="NCBI Taxonomy" id="584"/>
    <lineage>
        <taxon>Bacteria</taxon>
        <taxon>Pseudomonadati</taxon>
        <taxon>Pseudomonadota</taxon>
        <taxon>Gammaproteobacteria</taxon>
        <taxon>Enterobacterales</taxon>
        <taxon>Morganellaceae</taxon>
        <taxon>Proteus</taxon>
    </lineage>
</organism>
<reference evidence="1" key="1">
    <citation type="journal article" date="2016" name="Antimicrob. Agents Chemother.">
        <title>Characterization of SXT/R391 Integrative and Conjugative Elements in Proteus mirabilis Isolates from Food-Producing Animals in China.</title>
        <authorList>
            <person name="Lei C.W."/>
            <person name="Zhang A.Y."/>
            <person name="Wang H.N."/>
            <person name="Liu B.H."/>
            <person name="Yang L.Q."/>
            <person name="Yang Y.Q."/>
        </authorList>
    </citation>
    <scope>NUCLEOTIDE SEQUENCE</scope>
    <source>
        <strain evidence="1">PM13C04</strain>
    </source>
</reference>
<protein>
    <submittedName>
        <fullName evidence="1">Uncharacterized protein</fullName>
    </submittedName>
</protein>